<dbReference type="EC" id="3.4.21.89" evidence="5"/>
<reference evidence="9 10" key="1">
    <citation type="submission" date="2019-06" db="EMBL/GenBank/DDBJ databases">
        <title>Sequencing the genomes of 1000 actinobacteria strains.</title>
        <authorList>
            <person name="Klenk H.-P."/>
        </authorList>
    </citation>
    <scope>NUCLEOTIDE SEQUENCE [LARGE SCALE GENOMIC DNA]</scope>
    <source>
        <strain evidence="9 10">DSM 18031</strain>
    </source>
</reference>
<dbReference type="GO" id="GO:0006465">
    <property type="term" value="P:signal peptide processing"/>
    <property type="evidence" value="ECO:0007669"/>
    <property type="project" value="UniProtKB-UniRule"/>
</dbReference>
<feature type="region of interest" description="Disordered" evidence="6">
    <location>
        <begin position="1"/>
        <end position="24"/>
    </location>
</feature>
<dbReference type="SUPFAM" id="SSF51306">
    <property type="entry name" value="LexA/Signal peptidase"/>
    <property type="match status" value="1"/>
</dbReference>
<feature type="transmembrane region" description="Helical" evidence="7">
    <location>
        <begin position="144"/>
        <end position="162"/>
    </location>
</feature>
<dbReference type="CDD" id="cd06530">
    <property type="entry name" value="S26_SPase_I"/>
    <property type="match status" value="1"/>
</dbReference>
<evidence type="ECO:0000256" key="5">
    <source>
        <dbReference type="NCBIfam" id="TIGR02228"/>
    </source>
</evidence>
<dbReference type="EMBL" id="VFPN01000001">
    <property type="protein sequence ID" value="TQM65947.1"/>
    <property type="molecule type" value="Genomic_DNA"/>
</dbReference>
<dbReference type="Proteomes" id="UP000318331">
    <property type="component" value="Unassembled WGS sequence"/>
</dbReference>
<organism evidence="9 10">
    <name type="scientific">Klugiella xanthotipulae</name>
    <dbReference type="NCBI Taxonomy" id="244735"/>
    <lineage>
        <taxon>Bacteria</taxon>
        <taxon>Bacillati</taxon>
        <taxon>Actinomycetota</taxon>
        <taxon>Actinomycetes</taxon>
        <taxon>Micrococcales</taxon>
        <taxon>Microbacteriaceae</taxon>
        <taxon>Klugiella</taxon>
    </lineage>
</organism>
<feature type="transmembrane region" description="Helical" evidence="7">
    <location>
        <begin position="168"/>
        <end position="188"/>
    </location>
</feature>
<keyword evidence="4 7" id="KW-0472">Membrane</keyword>
<evidence type="ECO:0000256" key="7">
    <source>
        <dbReference type="SAM" id="Phobius"/>
    </source>
</evidence>
<evidence type="ECO:0000256" key="3">
    <source>
        <dbReference type="ARBA" id="ARBA00022989"/>
    </source>
</evidence>
<dbReference type="Gene3D" id="2.10.109.10">
    <property type="entry name" value="Umud Fragment, subunit A"/>
    <property type="match status" value="1"/>
</dbReference>
<keyword evidence="3 7" id="KW-1133">Transmembrane helix</keyword>
<dbReference type="Pfam" id="PF10502">
    <property type="entry name" value="Peptidase_S26"/>
    <property type="match status" value="1"/>
</dbReference>
<dbReference type="InterPro" id="IPR036286">
    <property type="entry name" value="LexA/Signal_pep-like_sf"/>
</dbReference>
<accession>A0A543I5T6</accession>
<feature type="domain" description="Peptidase S26" evidence="8">
    <location>
        <begin position="42"/>
        <end position="115"/>
    </location>
</feature>
<protein>
    <recommendedName>
        <fullName evidence="5">Signal peptidase I</fullName>
        <ecNumber evidence="5">3.4.21.89</ecNumber>
    </recommendedName>
</protein>
<dbReference type="GO" id="GO:0009003">
    <property type="term" value="F:signal peptidase activity"/>
    <property type="evidence" value="ECO:0007669"/>
    <property type="project" value="UniProtKB-EC"/>
</dbReference>
<dbReference type="NCBIfam" id="TIGR02228">
    <property type="entry name" value="sigpep_I_arch"/>
    <property type="match status" value="1"/>
</dbReference>
<proteinExistence type="predicted"/>
<evidence type="ECO:0000256" key="4">
    <source>
        <dbReference type="ARBA" id="ARBA00023136"/>
    </source>
</evidence>
<dbReference type="GO" id="GO:0016020">
    <property type="term" value="C:membrane"/>
    <property type="evidence" value="ECO:0007669"/>
    <property type="project" value="UniProtKB-SubCell"/>
</dbReference>
<dbReference type="InterPro" id="IPR019533">
    <property type="entry name" value="Peptidase_S26"/>
</dbReference>
<sequence length="216" mass="23465">MRHRKGARHVPAHTPETPETRSPGRRAFTLIRTVLFATVVSALIVLVTAIILVPRITGSTTYTILTNSMAPTLPPGTIIVTQPRDVASIRVGDVVTYQIESGQPEVITHRVVGISKDTRGEVSFIMRGDNNSVNDPKPVIREQVMGVVLYSVPFVGLAINTVTGNAKLWVPVAIAVVFIFWGVGYVIAHFTSQRKTPAILKTTAPLNNDHGKEGTR</sequence>
<evidence type="ECO:0000313" key="10">
    <source>
        <dbReference type="Proteomes" id="UP000318331"/>
    </source>
</evidence>
<evidence type="ECO:0000256" key="6">
    <source>
        <dbReference type="SAM" id="MobiDB-lite"/>
    </source>
</evidence>
<keyword evidence="10" id="KW-1185">Reference proteome</keyword>
<comment type="caution">
    <text evidence="9">The sequence shown here is derived from an EMBL/GenBank/DDBJ whole genome shotgun (WGS) entry which is preliminary data.</text>
</comment>
<evidence type="ECO:0000256" key="1">
    <source>
        <dbReference type="ARBA" id="ARBA00004370"/>
    </source>
</evidence>
<gene>
    <name evidence="9" type="ORF">FB466_0767</name>
</gene>
<dbReference type="GO" id="GO:0004252">
    <property type="term" value="F:serine-type endopeptidase activity"/>
    <property type="evidence" value="ECO:0007669"/>
    <property type="project" value="UniProtKB-UniRule"/>
</dbReference>
<name>A0A543I5T6_9MICO</name>
<dbReference type="PANTHER" id="PTHR10806:SF6">
    <property type="entry name" value="SIGNAL PEPTIDASE COMPLEX CATALYTIC SUBUNIT SEC11"/>
    <property type="match status" value="1"/>
</dbReference>
<evidence type="ECO:0000259" key="8">
    <source>
        <dbReference type="Pfam" id="PF10502"/>
    </source>
</evidence>
<evidence type="ECO:0000256" key="2">
    <source>
        <dbReference type="ARBA" id="ARBA00022692"/>
    </source>
</evidence>
<feature type="compositionally biased region" description="Basic residues" evidence="6">
    <location>
        <begin position="1"/>
        <end position="11"/>
    </location>
</feature>
<dbReference type="OrthoDB" id="3178064at2"/>
<feature type="transmembrane region" description="Helical" evidence="7">
    <location>
        <begin position="30"/>
        <end position="53"/>
    </location>
</feature>
<keyword evidence="2 7" id="KW-0812">Transmembrane</keyword>
<dbReference type="AlphaFoldDB" id="A0A543I5T6"/>
<dbReference type="PANTHER" id="PTHR10806">
    <property type="entry name" value="SIGNAL PEPTIDASE COMPLEX CATALYTIC SUBUNIT SEC11"/>
    <property type="match status" value="1"/>
</dbReference>
<dbReference type="InterPro" id="IPR001733">
    <property type="entry name" value="Peptidase_S26B"/>
</dbReference>
<comment type="subcellular location">
    <subcellularLocation>
        <location evidence="1">Membrane</location>
    </subcellularLocation>
</comment>
<evidence type="ECO:0000313" key="9">
    <source>
        <dbReference type="EMBL" id="TQM65947.1"/>
    </source>
</evidence>